<organism evidence="4 5">
    <name type="scientific">Sulfidibacter corallicola</name>
    <dbReference type="NCBI Taxonomy" id="2818388"/>
    <lineage>
        <taxon>Bacteria</taxon>
        <taxon>Pseudomonadati</taxon>
        <taxon>Acidobacteriota</taxon>
        <taxon>Holophagae</taxon>
        <taxon>Acanthopleuribacterales</taxon>
        <taxon>Acanthopleuribacteraceae</taxon>
        <taxon>Sulfidibacter</taxon>
    </lineage>
</organism>
<dbReference type="Pfam" id="PF02800">
    <property type="entry name" value="Gp_dh_C"/>
    <property type="match status" value="1"/>
</dbReference>
<gene>
    <name evidence="4" type="ORF">J3U87_15130</name>
</gene>
<dbReference type="EC" id="1.2.1.12" evidence="4"/>
<dbReference type="PROSITE" id="PS00071">
    <property type="entry name" value="GAPDH"/>
    <property type="match status" value="1"/>
</dbReference>
<dbReference type="InterPro" id="IPR020829">
    <property type="entry name" value="GlycerAld_3-P_DH_cat"/>
</dbReference>
<dbReference type="InterPro" id="IPR036291">
    <property type="entry name" value="NAD(P)-bd_dom_sf"/>
</dbReference>
<dbReference type="CDD" id="cd05214">
    <property type="entry name" value="GAPDH_I_N"/>
    <property type="match status" value="1"/>
</dbReference>
<dbReference type="SMART" id="SM00846">
    <property type="entry name" value="Gp_dh_N"/>
    <property type="match status" value="1"/>
</dbReference>
<dbReference type="SUPFAM" id="SSF55347">
    <property type="entry name" value="Glyceraldehyde-3-phosphate dehydrogenase-like, C-terminal domain"/>
    <property type="match status" value="1"/>
</dbReference>
<dbReference type="NCBIfam" id="NF006139">
    <property type="entry name" value="PRK08289.1"/>
    <property type="match status" value="1"/>
</dbReference>
<dbReference type="PRINTS" id="PR00078">
    <property type="entry name" value="G3PDHDRGNASE"/>
</dbReference>
<evidence type="ECO:0000259" key="3">
    <source>
        <dbReference type="SMART" id="SM00846"/>
    </source>
</evidence>
<evidence type="ECO:0000256" key="1">
    <source>
        <dbReference type="ARBA" id="ARBA00023002"/>
    </source>
</evidence>
<name>A0A8A4TX51_SULCO</name>
<dbReference type="Gene3D" id="3.30.360.10">
    <property type="entry name" value="Dihydrodipicolinate Reductase, domain 2"/>
    <property type="match status" value="1"/>
</dbReference>
<feature type="domain" description="Glyceraldehyde 3-phosphate dehydrogenase NAD(P) binding" evidence="3">
    <location>
        <begin position="130"/>
        <end position="289"/>
    </location>
</feature>
<dbReference type="SUPFAM" id="SSF51735">
    <property type="entry name" value="NAD(P)-binding Rossmann-fold domains"/>
    <property type="match status" value="1"/>
</dbReference>
<reference evidence="4" key="1">
    <citation type="submission" date="2021-03" db="EMBL/GenBank/DDBJ databases">
        <title>Acanthopleuribacteraceae sp. M133.</title>
        <authorList>
            <person name="Wang G."/>
        </authorList>
    </citation>
    <scope>NUCLEOTIDE SEQUENCE</scope>
    <source>
        <strain evidence="4">M133</strain>
    </source>
</reference>
<dbReference type="InterPro" id="IPR020828">
    <property type="entry name" value="GlycerAld_3-P_DH_NAD(P)-bd"/>
</dbReference>
<dbReference type="KEGG" id="scor:J3U87_15130"/>
<evidence type="ECO:0000313" key="4">
    <source>
        <dbReference type="EMBL" id="QTD53781.1"/>
    </source>
</evidence>
<dbReference type="CDD" id="cd18126">
    <property type="entry name" value="GAPDH_I_C"/>
    <property type="match status" value="1"/>
</dbReference>
<sequence length="477" mass="52846">MVSQYQNELKNFVEREKLAIRAISPIHKLWVERSVELLLFRRVMVHQGPIDILKSHNYARQISKVNFGIELTLPIIETLADMPLCPSRIDIGLLAVKWVESGKDRGELRTFLEGCLTDHLKPNGADFEPRDVVLYGFGRIGRLMARLLVNQAGGGGALRLRAVVCRGNLNVAKRAALFQRDSVHGPYQGNITVLEEEDAFVANGVFVKFISASSPDQVDYEAYGIKNALIVDNTGVWRDRDGLGLHLKANGADRVLLTAPGKGDIPNIVYGVNHRTFNEEERIFSAASCTTNAIVPVLKAVNDAFGIESTHVETVHSYTNDQNLLDNYHKKERRGRSAGLNMVITETGAASAVAKALPELTGRVTGNAVRVPTPNVSLAILNMELQQEVDRDTINDMLRRASLEGPLVAQIDYTRDEDVVSSDMVGNTHAAIVDSLATQVHGKRAVIYVWYDNEFGYSMQVARVARIVSGVERLRYY</sequence>
<evidence type="ECO:0000256" key="2">
    <source>
        <dbReference type="RuleBase" id="RU000397"/>
    </source>
</evidence>
<evidence type="ECO:0000313" key="5">
    <source>
        <dbReference type="Proteomes" id="UP000663929"/>
    </source>
</evidence>
<keyword evidence="5" id="KW-1185">Reference proteome</keyword>
<dbReference type="GO" id="GO:0051287">
    <property type="term" value="F:NAD binding"/>
    <property type="evidence" value="ECO:0007669"/>
    <property type="project" value="InterPro"/>
</dbReference>
<dbReference type="EMBL" id="CP071793">
    <property type="protein sequence ID" value="QTD53781.1"/>
    <property type="molecule type" value="Genomic_DNA"/>
</dbReference>
<comment type="similarity">
    <text evidence="2">Belongs to the glyceraldehyde-3-phosphate dehydrogenase family.</text>
</comment>
<dbReference type="AlphaFoldDB" id="A0A8A4TX51"/>
<dbReference type="PANTHER" id="PTHR43454:SF1">
    <property type="entry name" value="GLYCERALDEHYDE 3-PHOSPHATE DEHYDROGENASE NAD(P) BINDING DOMAIN-CONTAINING PROTEIN"/>
    <property type="match status" value="1"/>
</dbReference>
<dbReference type="Gene3D" id="3.40.50.720">
    <property type="entry name" value="NAD(P)-binding Rossmann-like Domain"/>
    <property type="match status" value="1"/>
</dbReference>
<dbReference type="Pfam" id="PF00044">
    <property type="entry name" value="Gp_dh_N"/>
    <property type="match status" value="1"/>
</dbReference>
<dbReference type="RefSeq" id="WP_237383881.1">
    <property type="nucleotide sequence ID" value="NZ_CP071793.1"/>
</dbReference>
<dbReference type="GO" id="GO:0004365">
    <property type="term" value="F:glyceraldehyde-3-phosphate dehydrogenase (NAD+) (phosphorylating) activity"/>
    <property type="evidence" value="ECO:0007669"/>
    <property type="project" value="UniProtKB-EC"/>
</dbReference>
<dbReference type="PANTHER" id="PTHR43454">
    <property type="entry name" value="GLYCERALDEHYDE-3-PHOSPHATE DEHYDROGENASE"/>
    <property type="match status" value="1"/>
</dbReference>
<protein>
    <submittedName>
        <fullName evidence="4">Glyceraldehyde-3-phosphate dehydrogenase</fullName>
        <ecNumber evidence="4">1.2.1.12</ecNumber>
    </submittedName>
</protein>
<keyword evidence="1 4" id="KW-0560">Oxidoreductase</keyword>
<dbReference type="InterPro" id="IPR020831">
    <property type="entry name" value="GlycerAld/Erythrose_P_DH"/>
</dbReference>
<proteinExistence type="inferred from homology"/>
<dbReference type="InterPro" id="IPR020830">
    <property type="entry name" value="GlycerAld_3-P_DH_AS"/>
</dbReference>
<accession>A0A8A4TX51</accession>
<dbReference type="Proteomes" id="UP000663929">
    <property type="component" value="Chromosome"/>
</dbReference>